<evidence type="ECO:0000313" key="2">
    <source>
        <dbReference type="Proteomes" id="UP000244722"/>
    </source>
</evidence>
<organism evidence="1 2">
    <name type="scientific">Tuber borchii</name>
    <name type="common">White truffle</name>
    <dbReference type="NCBI Taxonomy" id="42251"/>
    <lineage>
        <taxon>Eukaryota</taxon>
        <taxon>Fungi</taxon>
        <taxon>Dikarya</taxon>
        <taxon>Ascomycota</taxon>
        <taxon>Pezizomycotina</taxon>
        <taxon>Pezizomycetes</taxon>
        <taxon>Pezizales</taxon>
        <taxon>Tuberaceae</taxon>
        <taxon>Tuber</taxon>
    </lineage>
</organism>
<proteinExistence type="predicted"/>
<name>A0A2T6ZCM5_TUBBO</name>
<sequence>MRTVRRLSYKAIHLIEEALGIPVGTPDLPFTNSPGTGSSWSNTHLHKMMVEDRAGAHKYHSG</sequence>
<accession>A0A2T6ZCM5</accession>
<evidence type="ECO:0000313" key="1">
    <source>
        <dbReference type="EMBL" id="PUU73196.1"/>
    </source>
</evidence>
<dbReference type="Proteomes" id="UP000244722">
    <property type="component" value="Unassembled WGS sequence"/>
</dbReference>
<keyword evidence="2" id="KW-1185">Reference proteome</keyword>
<protein>
    <submittedName>
        <fullName evidence="1">Uncharacterized protein</fullName>
    </submittedName>
</protein>
<dbReference type="AlphaFoldDB" id="A0A2T6ZCM5"/>
<dbReference type="OrthoDB" id="627829at2759"/>
<reference evidence="1 2" key="1">
    <citation type="submission" date="2017-04" db="EMBL/GenBank/DDBJ databases">
        <title>Draft genome sequence of Tuber borchii Vittad., a whitish edible truffle.</title>
        <authorList>
            <consortium name="DOE Joint Genome Institute"/>
            <person name="Murat C."/>
            <person name="Kuo A."/>
            <person name="Barry K.W."/>
            <person name="Clum A."/>
            <person name="Dockter R.B."/>
            <person name="Fauchery L."/>
            <person name="Iotti M."/>
            <person name="Kohler A."/>
            <person name="Labutti K."/>
            <person name="Lindquist E.A."/>
            <person name="Lipzen A."/>
            <person name="Ohm R.A."/>
            <person name="Wang M."/>
            <person name="Grigoriev I.V."/>
            <person name="Zambonelli A."/>
            <person name="Martin F.M."/>
        </authorList>
    </citation>
    <scope>NUCLEOTIDE SEQUENCE [LARGE SCALE GENOMIC DNA]</scope>
    <source>
        <strain evidence="1 2">Tbo3840</strain>
    </source>
</reference>
<comment type="caution">
    <text evidence="1">The sequence shown here is derived from an EMBL/GenBank/DDBJ whole genome shotgun (WGS) entry which is preliminary data.</text>
</comment>
<dbReference type="EMBL" id="NESQ01000403">
    <property type="protein sequence ID" value="PUU73196.1"/>
    <property type="molecule type" value="Genomic_DNA"/>
</dbReference>
<gene>
    <name evidence="1" type="ORF">B9Z19DRAFT_1095600</name>
</gene>